<dbReference type="InterPro" id="IPR047040">
    <property type="entry name" value="FlhF__GTPase_dom"/>
</dbReference>
<gene>
    <name evidence="17" type="primary">flhF</name>
    <name evidence="17" type="ORF">EXM42_06325</name>
</gene>
<dbReference type="GO" id="GO:0044781">
    <property type="term" value="P:bacterial-type flagellum organization"/>
    <property type="evidence" value="ECO:0007669"/>
    <property type="project" value="UniProtKB-UniRule"/>
</dbReference>
<dbReference type="GO" id="GO:0015031">
    <property type="term" value="P:protein transport"/>
    <property type="evidence" value="ECO:0007669"/>
    <property type="project" value="UniProtKB-KW"/>
</dbReference>
<evidence type="ECO:0000256" key="9">
    <source>
        <dbReference type="ARBA" id="ARBA00023134"/>
    </source>
</evidence>
<feature type="domain" description="SRP54-type proteins GTP-binding" evidence="16">
    <location>
        <begin position="212"/>
        <end position="403"/>
    </location>
</feature>
<dbReference type="InterPro" id="IPR027417">
    <property type="entry name" value="P-loop_NTPase"/>
</dbReference>
<comment type="function">
    <text evidence="12">Necessary for flagellar biosynthesis. May be involved in translocation of the flagellum.</text>
</comment>
<dbReference type="AlphaFoldDB" id="A0A6M0T1H6"/>
<evidence type="ECO:0000256" key="11">
    <source>
        <dbReference type="ARBA" id="ARBA00023225"/>
    </source>
</evidence>
<keyword evidence="17" id="KW-0966">Cell projection</keyword>
<dbReference type="Gene3D" id="3.40.50.300">
    <property type="entry name" value="P-loop containing nucleotide triphosphate hydrolases"/>
    <property type="match status" value="1"/>
</dbReference>
<comment type="caution">
    <text evidence="17">The sequence shown here is derived from an EMBL/GenBank/DDBJ whole genome shotgun (WGS) entry which is preliminary data.</text>
</comment>
<dbReference type="InterPro" id="IPR020006">
    <property type="entry name" value="FlhF"/>
</dbReference>
<evidence type="ECO:0000256" key="12">
    <source>
        <dbReference type="ARBA" id="ARBA00025337"/>
    </source>
</evidence>
<evidence type="ECO:0000256" key="1">
    <source>
        <dbReference type="ARBA" id="ARBA00004413"/>
    </source>
</evidence>
<dbReference type="NCBIfam" id="TIGR03499">
    <property type="entry name" value="FlhF"/>
    <property type="match status" value="1"/>
</dbReference>
<evidence type="ECO:0000313" key="17">
    <source>
        <dbReference type="EMBL" id="NFA60021.1"/>
    </source>
</evidence>
<evidence type="ECO:0000256" key="10">
    <source>
        <dbReference type="ARBA" id="ARBA00023136"/>
    </source>
</evidence>
<dbReference type="Pfam" id="PF00448">
    <property type="entry name" value="SRP54"/>
    <property type="match status" value="1"/>
</dbReference>
<organism evidence="17 18">
    <name type="scientific">Clostridium botulinum</name>
    <dbReference type="NCBI Taxonomy" id="1491"/>
    <lineage>
        <taxon>Bacteria</taxon>
        <taxon>Bacillati</taxon>
        <taxon>Bacillota</taxon>
        <taxon>Clostridia</taxon>
        <taxon>Eubacteriales</taxon>
        <taxon>Clostridiaceae</taxon>
        <taxon>Clostridium</taxon>
    </lineage>
</organism>
<comment type="subcellular location">
    <subcellularLocation>
        <location evidence="1">Cell membrane</location>
        <topology evidence="1">Peripheral membrane protein</topology>
        <orientation evidence="1">Cytoplasmic side</orientation>
    </subcellularLocation>
</comment>
<keyword evidence="17" id="KW-0282">Flagellum</keyword>
<keyword evidence="8" id="KW-0653">Protein transport</keyword>
<dbReference type="GO" id="GO:0005047">
    <property type="term" value="F:signal recognition particle binding"/>
    <property type="evidence" value="ECO:0007669"/>
    <property type="project" value="TreeGrafter"/>
</dbReference>
<keyword evidence="14" id="KW-0175">Coiled coil</keyword>
<feature type="domain" description="AAA+ ATPase" evidence="15">
    <location>
        <begin position="211"/>
        <end position="408"/>
    </location>
</feature>
<dbReference type="EMBL" id="SGJP01000010">
    <property type="protein sequence ID" value="NFA60021.1"/>
    <property type="molecule type" value="Genomic_DNA"/>
</dbReference>
<dbReference type="SUPFAM" id="SSF52540">
    <property type="entry name" value="P-loop containing nucleoside triphosphate hydrolases"/>
    <property type="match status" value="1"/>
</dbReference>
<evidence type="ECO:0000256" key="4">
    <source>
        <dbReference type="ARBA" id="ARBA00022448"/>
    </source>
</evidence>
<evidence type="ECO:0000256" key="8">
    <source>
        <dbReference type="ARBA" id="ARBA00022927"/>
    </source>
</evidence>
<evidence type="ECO:0000259" key="16">
    <source>
        <dbReference type="SMART" id="SM00962"/>
    </source>
</evidence>
<dbReference type="PANTHER" id="PTHR43134:SF3">
    <property type="entry name" value="FLAGELLAR BIOSYNTHESIS PROTEIN FLHF"/>
    <property type="match status" value="1"/>
</dbReference>
<evidence type="ECO:0000259" key="15">
    <source>
        <dbReference type="SMART" id="SM00382"/>
    </source>
</evidence>
<evidence type="ECO:0000256" key="5">
    <source>
        <dbReference type="ARBA" id="ARBA00022475"/>
    </source>
</evidence>
<keyword evidence="5" id="KW-1003">Cell membrane</keyword>
<keyword evidence="6" id="KW-0547">Nucleotide-binding</keyword>
<keyword evidence="10" id="KW-0472">Membrane</keyword>
<evidence type="ECO:0000256" key="3">
    <source>
        <dbReference type="ARBA" id="ARBA00014919"/>
    </source>
</evidence>
<evidence type="ECO:0000313" key="18">
    <source>
        <dbReference type="Proteomes" id="UP000473089"/>
    </source>
</evidence>
<dbReference type="SMART" id="SM00382">
    <property type="entry name" value="AAA"/>
    <property type="match status" value="1"/>
</dbReference>
<comment type="similarity">
    <text evidence="2">Belongs to the GTP-binding SRP family.</text>
</comment>
<reference evidence="17 18" key="1">
    <citation type="submission" date="2019-02" db="EMBL/GenBank/DDBJ databases">
        <title>Genome sequencing of Clostridium botulinum clinical isolates.</title>
        <authorList>
            <person name="Brunt J."/>
            <person name="Van Vliet A.H.M."/>
            <person name="Stringer S.C."/>
            <person name="Grant K.A."/>
            <person name="Carter A.C."/>
            <person name="Peck M.W."/>
        </authorList>
    </citation>
    <scope>NUCLEOTIDE SEQUENCE [LARGE SCALE GENOMIC DNA]</scope>
    <source>
        <strain evidence="17 18">R1125/03</strain>
    </source>
</reference>
<accession>A0A6M0T1H6</accession>
<dbReference type="GO" id="GO:0006614">
    <property type="term" value="P:SRP-dependent cotranslational protein targeting to membrane"/>
    <property type="evidence" value="ECO:0007669"/>
    <property type="project" value="UniProtKB-UniRule"/>
</dbReference>
<name>A0A6M0T1H6_CLOBO</name>
<dbReference type="GO" id="GO:0005525">
    <property type="term" value="F:GTP binding"/>
    <property type="evidence" value="ECO:0007669"/>
    <property type="project" value="UniProtKB-UniRule"/>
</dbReference>
<dbReference type="GO" id="GO:0003924">
    <property type="term" value="F:GTPase activity"/>
    <property type="evidence" value="ECO:0007669"/>
    <property type="project" value="UniProtKB-UniRule"/>
</dbReference>
<dbReference type="Gene3D" id="1.20.120.1380">
    <property type="entry name" value="Flagellar FlhF biosynthesis protein, N domain"/>
    <property type="match status" value="1"/>
</dbReference>
<proteinExistence type="inferred from homology"/>
<protein>
    <recommendedName>
        <fullName evidence="3 13">Flagellar biosynthesis protein FlhF</fullName>
    </recommendedName>
</protein>
<dbReference type="GO" id="GO:0005886">
    <property type="term" value="C:plasma membrane"/>
    <property type="evidence" value="ECO:0007669"/>
    <property type="project" value="UniProtKB-SubCell"/>
</dbReference>
<dbReference type="CDD" id="cd17873">
    <property type="entry name" value="FlhF"/>
    <property type="match status" value="1"/>
</dbReference>
<keyword evidence="7" id="KW-1005">Bacterial flagellum biogenesis</keyword>
<dbReference type="Proteomes" id="UP000473089">
    <property type="component" value="Unassembled WGS sequence"/>
</dbReference>
<evidence type="ECO:0000256" key="2">
    <source>
        <dbReference type="ARBA" id="ARBA00008531"/>
    </source>
</evidence>
<dbReference type="InterPro" id="IPR003593">
    <property type="entry name" value="AAA+_ATPase"/>
</dbReference>
<dbReference type="PANTHER" id="PTHR43134">
    <property type="entry name" value="SIGNAL RECOGNITION PARTICLE RECEPTOR SUBUNIT ALPHA"/>
    <property type="match status" value="1"/>
</dbReference>
<keyword evidence="4" id="KW-0813">Transport</keyword>
<keyword evidence="9" id="KW-0342">GTP-binding</keyword>
<dbReference type="InterPro" id="IPR000897">
    <property type="entry name" value="SRP54_GTPase_dom"/>
</dbReference>
<evidence type="ECO:0000256" key="6">
    <source>
        <dbReference type="ARBA" id="ARBA00022741"/>
    </source>
</evidence>
<dbReference type="FunFam" id="3.40.50.300:FF:000695">
    <property type="entry name" value="Flagellar biosynthesis regulator FlhF"/>
    <property type="match status" value="1"/>
</dbReference>
<evidence type="ECO:0000256" key="14">
    <source>
        <dbReference type="SAM" id="Coils"/>
    </source>
</evidence>
<evidence type="ECO:0000256" key="13">
    <source>
        <dbReference type="NCBIfam" id="TIGR03499"/>
    </source>
</evidence>
<sequence length="408" mass="46272">MKIKKYVVNDMNEAMTKIRYELGADAIIISQRKVRRGGFLGLFSKKSLEVTAAIDNYSKGKKHNYNTEYKVNNENNIEIIKKMIEERNNNAKFNSNINSDTNVSDRYKEIVISKNDKFENKSIKEKDTTETKALMDEIRGLKTIVENMGKNQKSNKDEDSSLMKFLKDMDLEEELIENIIKKVRNLEDNIDEGEKIKRVIEDNIEIKLNSVGKITVLVGPTGVGKTTTIAKLAGKLALIDKKKVGLITIDTYRIGAVEQLKTYADIMNIPFKVVFSIKDMEKAITDLQYCDVILVDTTGRSSKNMMQISELRAFIEKIKEKSVHLVISASTKNKDIETIIKGYNVLEYENIIITKLDETSTYGSILTILDEAKKPISFITTGQDVPDDIKEGNEEEIAKIILGENKLC</sequence>
<evidence type="ECO:0000256" key="7">
    <source>
        <dbReference type="ARBA" id="ARBA00022795"/>
    </source>
</evidence>
<keyword evidence="17" id="KW-0969">Cilium</keyword>
<keyword evidence="11" id="KW-1006">Bacterial flagellum protein export</keyword>
<feature type="coiled-coil region" evidence="14">
    <location>
        <begin position="169"/>
        <end position="203"/>
    </location>
</feature>
<dbReference type="SMART" id="SM00962">
    <property type="entry name" value="SRP54"/>
    <property type="match status" value="1"/>
</dbReference>